<gene>
    <name evidence="2" type="ORF">ACET3X_002669</name>
</gene>
<feature type="compositionally biased region" description="Basic and acidic residues" evidence="1">
    <location>
        <begin position="41"/>
        <end position="54"/>
    </location>
</feature>
<dbReference type="RefSeq" id="XP_069309216.1">
    <property type="nucleotide sequence ID" value="XM_069449437.1"/>
</dbReference>
<protein>
    <submittedName>
        <fullName evidence="2">Uncharacterized protein</fullName>
    </submittedName>
</protein>
<organism evidence="2 3">
    <name type="scientific">Alternaria dauci</name>
    <dbReference type="NCBI Taxonomy" id="48095"/>
    <lineage>
        <taxon>Eukaryota</taxon>
        <taxon>Fungi</taxon>
        <taxon>Dikarya</taxon>
        <taxon>Ascomycota</taxon>
        <taxon>Pezizomycotina</taxon>
        <taxon>Dothideomycetes</taxon>
        <taxon>Pleosporomycetidae</taxon>
        <taxon>Pleosporales</taxon>
        <taxon>Pleosporineae</taxon>
        <taxon>Pleosporaceae</taxon>
        <taxon>Alternaria</taxon>
        <taxon>Alternaria sect. Porri</taxon>
    </lineage>
</organism>
<feature type="compositionally biased region" description="Basic and acidic residues" evidence="1">
    <location>
        <begin position="233"/>
        <end position="244"/>
    </location>
</feature>
<reference evidence="2 3" key="1">
    <citation type="submission" date="2024-09" db="EMBL/GenBank/DDBJ databases">
        <title>T2T genomes of carrot and Alternaria dauci and their utility for understanding host-pathogen interaction during carrot leaf blight disease.</title>
        <authorList>
            <person name="Liu W."/>
            <person name="Xu S."/>
            <person name="Ou C."/>
            <person name="Liu X."/>
            <person name="Zhuang F."/>
            <person name="Deng X.W."/>
        </authorList>
    </citation>
    <scope>NUCLEOTIDE SEQUENCE [LARGE SCALE GENOMIC DNA]</scope>
    <source>
        <strain evidence="2 3">A2016</strain>
    </source>
</reference>
<feature type="compositionally biased region" description="Polar residues" evidence="1">
    <location>
        <begin position="93"/>
        <end position="108"/>
    </location>
</feature>
<feature type="compositionally biased region" description="Low complexity" evidence="1">
    <location>
        <begin position="69"/>
        <end position="80"/>
    </location>
</feature>
<dbReference type="GeneID" id="96082991"/>
<name>A0ABR3UQR7_9PLEO</name>
<feature type="compositionally biased region" description="Polar residues" evidence="1">
    <location>
        <begin position="11"/>
        <end position="40"/>
    </location>
</feature>
<feature type="region of interest" description="Disordered" evidence="1">
    <location>
        <begin position="197"/>
        <end position="244"/>
    </location>
</feature>
<proteinExistence type="predicted"/>
<evidence type="ECO:0000313" key="2">
    <source>
        <dbReference type="EMBL" id="KAL1798632.1"/>
    </source>
</evidence>
<comment type="caution">
    <text evidence="2">The sequence shown here is derived from an EMBL/GenBank/DDBJ whole genome shotgun (WGS) entry which is preliminary data.</text>
</comment>
<feature type="region of interest" description="Disordered" evidence="1">
    <location>
        <begin position="1"/>
        <end position="117"/>
    </location>
</feature>
<accession>A0ABR3UQR7</accession>
<sequence>MSDPIKRTQKHSSQSASRELTPEQLSQAQALANISLSNYQHPDDDLIKSMREKNISPSSQAVQHSAPFTLPTSSTSLSSPVDQLASDLPVSQLGPSKTYSINPQSPESAQPPPVSDDWEHLAKQDIIRKGLSLDKVWDRKTWKQKASNQQRLMLLKDDGYDITPLLRTKGKRVSADAIITALLDHIETRRADKADLASAEAAQTTPLPSVTGKEVSEPAQKISRGRHATHTTASKESRLSDGKSRMTAEALLPIAVPQEVPEIERMNVERRLFYTTPLAGMKRKHSHDDEHQPDWSELSPHKALHDSYNETEAQNLIRRPCTCRKNNKIMRMMTQEEVNEAFKEQAFDIVKRRICRDIFRESRAARSIRHLQASTSSSHYVAPSTPSRIVLQPPASLAHMPSEPHARISANGMHLIIEELKHIAYGCNEDSSMYFKDPEEAEDREGDRRMLAGETGEEDFRYHIRLYTTPILEMVIEGETMALIGLLKHLYERELTHYRPWRYDVDRVEMIAVDNVPWYLSDATRSTLKNLERLLETEQALGGAEIHLGYVSSEE</sequence>
<keyword evidence="3" id="KW-1185">Reference proteome</keyword>
<dbReference type="Proteomes" id="UP001578633">
    <property type="component" value="Chromosome 2"/>
</dbReference>
<evidence type="ECO:0000256" key="1">
    <source>
        <dbReference type="SAM" id="MobiDB-lite"/>
    </source>
</evidence>
<evidence type="ECO:0000313" key="3">
    <source>
        <dbReference type="Proteomes" id="UP001578633"/>
    </source>
</evidence>
<dbReference type="EMBL" id="JBHGVX010000002">
    <property type="protein sequence ID" value="KAL1798632.1"/>
    <property type="molecule type" value="Genomic_DNA"/>
</dbReference>